<accession>A0A382KCF1</accession>
<name>A0A382KCF1_9ZZZZ</name>
<keyword evidence="6" id="KW-0414">Isoprene biosynthesis</keyword>
<dbReference type="CDD" id="cd02516">
    <property type="entry name" value="CDP-ME_synthetase"/>
    <property type="match status" value="1"/>
</dbReference>
<comment type="pathway">
    <text evidence="1">Isoprenoid biosynthesis; isopentenyl diphosphate biosynthesis via DXP pathway; isopentenyl diphosphate from 1-deoxy-D-xylulose 5-phosphate: step 2/6.</text>
</comment>
<feature type="non-terminal residue" evidence="7">
    <location>
        <position position="221"/>
    </location>
</feature>
<dbReference type="GO" id="GO:0019288">
    <property type="term" value="P:isopentenyl diphosphate biosynthetic process, methylerythritol 4-phosphate pathway"/>
    <property type="evidence" value="ECO:0007669"/>
    <property type="project" value="UniProtKB-UniPathway"/>
</dbReference>
<dbReference type="PANTHER" id="PTHR32125">
    <property type="entry name" value="2-C-METHYL-D-ERYTHRITOL 4-PHOSPHATE CYTIDYLYLTRANSFERASE, CHLOROPLASTIC"/>
    <property type="match status" value="1"/>
</dbReference>
<comment type="similarity">
    <text evidence="2">Belongs to the IspD/TarI cytidylyltransferase family. IspD subfamily.</text>
</comment>
<dbReference type="InterPro" id="IPR050088">
    <property type="entry name" value="IspD/TarI_cytidylyltransf_bact"/>
</dbReference>
<evidence type="ECO:0000256" key="5">
    <source>
        <dbReference type="ARBA" id="ARBA00022695"/>
    </source>
</evidence>
<evidence type="ECO:0000256" key="2">
    <source>
        <dbReference type="ARBA" id="ARBA00009789"/>
    </source>
</evidence>
<dbReference type="Pfam" id="PF01128">
    <property type="entry name" value="IspD"/>
    <property type="match status" value="1"/>
</dbReference>
<dbReference type="AlphaFoldDB" id="A0A382KCF1"/>
<dbReference type="InterPro" id="IPR001228">
    <property type="entry name" value="IspD"/>
</dbReference>
<evidence type="ECO:0000256" key="6">
    <source>
        <dbReference type="ARBA" id="ARBA00023229"/>
    </source>
</evidence>
<protein>
    <recommendedName>
        <fullName evidence="3">2-C-methyl-D-erythritol 4-phosphate cytidylyltransferase</fullName>
        <ecNumber evidence="3">2.7.7.60</ecNumber>
    </recommendedName>
</protein>
<evidence type="ECO:0000313" key="7">
    <source>
        <dbReference type="EMBL" id="SVC21183.1"/>
    </source>
</evidence>
<dbReference type="NCBIfam" id="TIGR00453">
    <property type="entry name" value="ispD"/>
    <property type="match status" value="1"/>
</dbReference>
<dbReference type="EMBL" id="UINC01079309">
    <property type="protein sequence ID" value="SVC21183.1"/>
    <property type="molecule type" value="Genomic_DNA"/>
</dbReference>
<evidence type="ECO:0000256" key="3">
    <source>
        <dbReference type="ARBA" id="ARBA00012526"/>
    </source>
</evidence>
<sequence length="221" mass="24255">MNLLSAYNRGDRQKVGAVIVAAGKSIRMMGRDKIFHSLLGRPTIAYTMTPFERCSAVNEIVVVANQASVGHCRKIIEDEGWTKVVGVCEGGDMRQDSVRAGLGILSSCDWVIIHDGARPCVTEDMIELALEEARFTGVSVPALPVTDTVKRVEDGFVLETIQRDDLRTIQTPQVFRSGIISEAYTGDIYGVTDDSSLVERLGYSVRIFEGSEENIKITTPK</sequence>
<keyword evidence="5" id="KW-0548">Nucleotidyltransferase</keyword>
<reference evidence="7" key="1">
    <citation type="submission" date="2018-05" db="EMBL/GenBank/DDBJ databases">
        <authorList>
            <person name="Lanie J.A."/>
            <person name="Ng W.-L."/>
            <person name="Kazmierczak K.M."/>
            <person name="Andrzejewski T.M."/>
            <person name="Davidsen T.M."/>
            <person name="Wayne K.J."/>
            <person name="Tettelin H."/>
            <person name="Glass J.I."/>
            <person name="Rusch D."/>
            <person name="Podicherti R."/>
            <person name="Tsui H.-C.T."/>
            <person name="Winkler M.E."/>
        </authorList>
    </citation>
    <scope>NUCLEOTIDE SEQUENCE</scope>
</reference>
<dbReference type="FunFam" id="3.90.550.10:FF:000003">
    <property type="entry name" value="2-C-methyl-D-erythritol 4-phosphate cytidylyltransferase"/>
    <property type="match status" value="1"/>
</dbReference>
<keyword evidence="4" id="KW-0808">Transferase</keyword>
<gene>
    <name evidence="7" type="ORF">METZ01_LOCUS274037</name>
</gene>
<evidence type="ECO:0000256" key="1">
    <source>
        <dbReference type="ARBA" id="ARBA00004787"/>
    </source>
</evidence>
<dbReference type="PANTHER" id="PTHR32125:SF4">
    <property type="entry name" value="2-C-METHYL-D-ERYTHRITOL 4-PHOSPHATE CYTIDYLYLTRANSFERASE, CHLOROPLASTIC"/>
    <property type="match status" value="1"/>
</dbReference>
<dbReference type="InterPro" id="IPR029044">
    <property type="entry name" value="Nucleotide-diphossugar_trans"/>
</dbReference>
<dbReference type="InterPro" id="IPR034683">
    <property type="entry name" value="IspD/TarI"/>
</dbReference>
<dbReference type="PROSITE" id="PS01295">
    <property type="entry name" value="ISPD"/>
    <property type="match status" value="1"/>
</dbReference>
<proteinExistence type="inferred from homology"/>
<dbReference type="Gene3D" id="3.90.550.10">
    <property type="entry name" value="Spore Coat Polysaccharide Biosynthesis Protein SpsA, Chain A"/>
    <property type="match status" value="1"/>
</dbReference>
<dbReference type="UniPathway" id="UPA00056">
    <property type="reaction ID" value="UER00093"/>
</dbReference>
<dbReference type="SUPFAM" id="SSF53448">
    <property type="entry name" value="Nucleotide-diphospho-sugar transferases"/>
    <property type="match status" value="1"/>
</dbReference>
<organism evidence="7">
    <name type="scientific">marine metagenome</name>
    <dbReference type="NCBI Taxonomy" id="408172"/>
    <lineage>
        <taxon>unclassified sequences</taxon>
        <taxon>metagenomes</taxon>
        <taxon>ecological metagenomes</taxon>
    </lineage>
</organism>
<evidence type="ECO:0000256" key="4">
    <source>
        <dbReference type="ARBA" id="ARBA00022679"/>
    </source>
</evidence>
<dbReference type="InterPro" id="IPR018294">
    <property type="entry name" value="ISPD_synthase_CS"/>
</dbReference>
<dbReference type="EC" id="2.7.7.60" evidence="3"/>
<dbReference type="GO" id="GO:0050518">
    <property type="term" value="F:2-C-methyl-D-erythritol 4-phosphate cytidylyltransferase activity"/>
    <property type="evidence" value="ECO:0007669"/>
    <property type="project" value="UniProtKB-EC"/>
</dbReference>